<reference evidence="15 16" key="1">
    <citation type="submission" date="2020-08" db="EMBL/GenBank/DDBJ databases">
        <title>Sequencing the genomes of 1000 actinobacteria strains.</title>
        <authorList>
            <person name="Klenk H.-P."/>
        </authorList>
    </citation>
    <scope>NUCLEOTIDE SEQUENCE [LARGE SCALE GENOMIC DNA]</scope>
    <source>
        <strain evidence="15 16">DSM 44593</strain>
    </source>
</reference>
<protein>
    <recommendedName>
        <fullName evidence="11 12">Replicative DNA helicase</fullName>
        <ecNumber evidence="11 12">5.6.2.3</ecNumber>
    </recommendedName>
</protein>
<evidence type="ECO:0000313" key="16">
    <source>
        <dbReference type="Proteomes" id="UP000578077"/>
    </source>
</evidence>
<keyword evidence="2 12" id="KW-0639">Primosome</keyword>
<name>A0A841EDY0_9ACTN</name>
<evidence type="ECO:0000256" key="10">
    <source>
        <dbReference type="ARBA" id="ARBA00048954"/>
    </source>
</evidence>
<keyword evidence="6 12" id="KW-0347">Helicase</keyword>
<dbReference type="GO" id="GO:1990077">
    <property type="term" value="C:primosome complex"/>
    <property type="evidence" value="ECO:0007669"/>
    <property type="project" value="UniProtKB-UniRule"/>
</dbReference>
<accession>A0A841EDY0</accession>
<keyword evidence="8 12" id="KW-0238">DNA-binding</keyword>
<evidence type="ECO:0000313" key="15">
    <source>
        <dbReference type="EMBL" id="MBB6001345.1"/>
    </source>
</evidence>
<dbReference type="Gene3D" id="3.40.50.300">
    <property type="entry name" value="P-loop containing nucleotide triphosphate hydrolases"/>
    <property type="match status" value="1"/>
</dbReference>
<keyword evidence="7 12" id="KW-0067">ATP-binding</keyword>
<dbReference type="GO" id="GO:0005829">
    <property type="term" value="C:cytosol"/>
    <property type="evidence" value="ECO:0007669"/>
    <property type="project" value="TreeGrafter"/>
</dbReference>
<evidence type="ECO:0000256" key="4">
    <source>
        <dbReference type="ARBA" id="ARBA00022741"/>
    </source>
</evidence>
<dbReference type="Proteomes" id="UP000578077">
    <property type="component" value="Unassembled WGS sequence"/>
</dbReference>
<evidence type="ECO:0000256" key="11">
    <source>
        <dbReference type="NCBIfam" id="TIGR00665"/>
    </source>
</evidence>
<comment type="function">
    <text evidence="12">The main replicative DNA helicase, it participates in initiation and elongation during chromosome replication. Travels ahead of the DNA replisome, separating dsDNA into templates for DNA synthesis. A processive ATP-dependent 5'-3' DNA helicase it has DNA-dependent ATPase activity.</text>
</comment>
<evidence type="ECO:0000256" key="3">
    <source>
        <dbReference type="ARBA" id="ARBA00022705"/>
    </source>
</evidence>
<keyword evidence="16" id="KW-1185">Reference proteome</keyword>
<dbReference type="InterPro" id="IPR007693">
    <property type="entry name" value="DNA_helicase_DnaB-like_N"/>
</dbReference>
<keyword evidence="4 12" id="KW-0547">Nucleotide-binding</keyword>
<dbReference type="Pfam" id="PF00772">
    <property type="entry name" value="DnaB"/>
    <property type="match status" value="1"/>
</dbReference>
<evidence type="ECO:0000256" key="13">
    <source>
        <dbReference type="SAM" id="MobiDB-lite"/>
    </source>
</evidence>
<dbReference type="GO" id="GO:0006269">
    <property type="term" value="P:DNA replication, synthesis of primer"/>
    <property type="evidence" value="ECO:0007669"/>
    <property type="project" value="UniProtKB-UniRule"/>
</dbReference>
<sequence length="445" mass="47979">MSETTLDTRTVPHDMDAEMAALGGMLLTPSAAADVAELLNAADFYRPAHQTIYRAAAALMDRGDPVDAISVNAELDKLGEINRVGGAPYLHTLAASIPTAANAAYYARIVADKALLRRLVETGTRVAQIGYTGEGEAAALVEDAQAEMMAITSGAEPEEDAFFRSFMPQVVAGIEDRANADTNLVGLPTGLNDLDELTRGFRPGQLITVGARPSLGKSTLALDMVRAASVNAEDPAPAAFFSLEMGRNELGERLLSAQARVAFTRIQAGTVDDADWARMAEAMPRINAAPVAVRDDVNDLRIIRSVCRRMKATTGLRLVVVDYLQLVETGERSENRQQDVSAVSGALKAMAKELGVTVIALSQLNRGPESRDDKKPRMSELRESGSIEQDSDMVILLHRDDFYDQESVRAGEADLFVVKHRNGPTATLTAAFQGHYARFMDMARG</sequence>
<dbReference type="EMBL" id="JACHLY010000003">
    <property type="protein sequence ID" value="MBB6001345.1"/>
    <property type="molecule type" value="Genomic_DNA"/>
</dbReference>
<evidence type="ECO:0000256" key="1">
    <source>
        <dbReference type="ARBA" id="ARBA00008428"/>
    </source>
</evidence>
<keyword evidence="9" id="KW-0413">Isomerase</keyword>
<comment type="catalytic activity">
    <reaction evidence="10 12">
        <text>ATP + H2O = ADP + phosphate + H(+)</text>
        <dbReference type="Rhea" id="RHEA:13065"/>
        <dbReference type="ChEBI" id="CHEBI:15377"/>
        <dbReference type="ChEBI" id="CHEBI:15378"/>
        <dbReference type="ChEBI" id="CHEBI:30616"/>
        <dbReference type="ChEBI" id="CHEBI:43474"/>
        <dbReference type="ChEBI" id="CHEBI:456216"/>
        <dbReference type="EC" id="5.6.2.3"/>
    </reaction>
</comment>
<evidence type="ECO:0000256" key="9">
    <source>
        <dbReference type="ARBA" id="ARBA00023235"/>
    </source>
</evidence>
<feature type="domain" description="SF4 helicase" evidence="14">
    <location>
        <begin position="180"/>
        <end position="445"/>
    </location>
</feature>
<dbReference type="GO" id="GO:0043139">
    <property type="term" value="F:5'-3' DNA helicase activity"/>
    <property type="evidence" value="ECO:0007669"/>
    <property type="project" value="UniProtKB-EC"/>
</dbReference>
<dbReference type="EC" id="5.6.2.3" evidence="11 12"/>
<dbReference type="PANTHER" id="PTHR30153">
    <property type="entry name" value="REPLICATIVE DNA HELICASE DNAB"/>
    <property type="match status" value="1"/>
</dbReference>
<dbReference type="NCBIfam" id="TIGR00665">
    <property type="entry name" value="DnaB"/>
    <property type="match status" value="1"/>
</dbReference>
<dbReference type="Pfam" id="PF03796">
    <property type="entry name" value="DnaB_C"/>
    <property type="match status" value="1"/>
</dbReference>
<feature type="region of interest" description="Disordered" evidence="13">
    <location>
        <begin position="365"/>
        <end position="386"/>
    </location>
</feature>
<dbReference type="CDD" id="cd00984">
    <property type="entry name" value="DnaB_C"/>
    <property type="match status" value="1"/>
</dbReference>
<dbReference type="GO" id="GO:0003677">
    <property type="term" value="F:DNA binding"/>
    <property type="evidence" value="ECO:0007669"/>
    <property type="project" value="UniProtKB-UniRule"/>
</dbReference>
<dbReference type="SUPFAM" id="SSF52540">
    <property type="entry name" value="P-loop containing nucleoside triphosphate hydrolases"/>
    <property type="match status" value="1"/>
</dbReference>
<dbReference type="PROSITE" id="PS51199">
    <property type="entry name" value="SF4_HELICASE"/>
    <property type="match status" value="1"/>
</dbReference>
<evidence type="ECO:0000256" key="7">
    <source>
        <dbReference type="ARBA" id="ARBA00022840"/>
    </source>
</evidence>
<dbReference type="InterPro" id="IPR027417">
    <property type="entry name" value="P-loop_NTPase"/>
</dbReference>
<dbReference type="AlphaFoldDB" id="A0A841EDY0"/>
<evidence type="ECO:0000256" key="2">
    <source>
        <dbReference type="ARBA" id="ARBA00022515"/>
    </source>
</evidence>
<evidence type="ECO:0000259" key="14">
    <source>
        <dbReference type="PROSITE" id="PS51199"/>
    </source>
</evidence>
<dbReference type="InterPro" id="IPR007692">
    <property type="entry name" value="DNA_helicase_DnaB"/>
</dbReference>
<dbReference type="RefSeq" id="WP_184640661.1">
    <property type="nucleotide sequence ID" value="NZ_JACHLY010000003.1"/>
</dbReference>
<dbReference type="InterPro" id="IPR007694">
    <property type="entry name" value="DNA_helicase_DnaB-like_C"/>
</dbReference>
<dbReference type="Gene3D" id="1.10.860.10">
    <property type="entry name" value="DNAb Helicase, Chain A"/>
    <property type="match status" value="1"/>
</dbReference>
<dbReference type="PANTHER" id="PTHR30153:SF2">
    <property type="entry name" value="REPLICATIVE DNA HELICASE"/>
    <property type="match status" value="1"/>
</dbReference>
<organism evidence="15 16">
    <name type="scientific">Streptomonospora salina</name>
    <dbReference type="NCBI Taxonomy" id="104205"/>
    <lineage>
        <taxon>Bacteria</taxon>
        <taxon>Bacillati</taxon>
        <taxon>Actinomycetota</taxon>
        <taxon>Actinomycetes</taxon>
        <taxon>Streptosporangiales</taxon>
        <taxon>Nocardiopsidaceae</taxon>
        <taxon>Streptomonospora</taxon>
    </lineage>
</organism>
<dbReference type="GO" id="GO:0005524">
    <property type="term" value="F:ATP binding"/>
    <property type="evidence" value="ECO:0007669"/>
    <property type="project" value="UniProtKB-UniRule"/>
</dbReference>
<dbReference type="FunFam" id="1.10.860.10:FF:000001">
    <property type="entry name" value="Replicative DNA helicase"/>
    <property type="match status" value="1"/>
</dbReference>
<proteinExistence type="inferred from homology"/>
<evidence type="ECO:0000256" key="5">
    <source>
        <dbReference type="ARBA" id="ARBA00022801"/>
    </source>
</evidence>
<keyword evidence="5 12" id="KW-0378">Hydrolase</keyword>
<keyword evidence="3 12" id="KW-0235">DNA replication</keyword>
<feature type="compositionally biased region" description="Basic and acidic residues" evidence="13">
    <location>
        <begin position="368"/>
        <end position="385"/>
    </location>
</feature>
<comment type="similarity">
    <text evidence="1 12">Belongs to the helicase family. DnaB subfamily.</text>
</comment>
<dbReference type="FunFam" id="3.40.50.300:FF:000351">
    <property type="entry name" value="Replicative DNA helicase"/>
    <property type="match status" value="1"/>
</dbReference>
<evidence type="ECO:0000256" key="6">
    <source>
        <dbReference type="ARBA" id="ARBA00022806"/>
    </source>
</evidence>
<evidence type="ECO:0000256" key="12">
    <source>
        <dbReference type="RuleBase" id="RU362085"/>
    </source>
</evidence>
<dbReference type="InterPro" id="IPR036185">
    <property type="entry name" value="DNA_heli_DnaB-like_N_sf"/>
</dbReference>
<dbReference type="InterPro" id="IPR016136">
    <property type="entry name" value="DNA_helicase_N/primase_C"/>
</dbReference>
<dbReference type="GO" id="GO:0016787">
    <property type="term" value="F:hydrolase activity"/>
    <property type="evidence" value="ECO:0007669"/>
    <property type="project" value="UniProtKB-KW"/>
</dbReference>
<comment type="caution">
    <text evidence="15">The sequence shown here is derived from an EMBL/GenBank/DDBJ whole genome shotgun (WGS) entry which is preliminary data.</text>
</comment>
<gene>
    <name evidence="15" type="ORF">HNR25_005176</name>
</gene>
<dbReference type="SUPFAM" id="SSF48024">
    <property type="entry name" value="N-terminal domain of DnaB helicase"/>
    <property type="match status" value="1"/>
</dbReference>
<evidence type="ECO:0000256" key="8">
    <source>
        <dbReference type="ARBA" id="ARBA00023125"/>
    </source>
</evidence>